<organism evidence="1">
    <name type="scientific">uncultured Caudovirales phage</name>
    <dbReference type="NCBI Taxonomy" id="2100421"/>
    <lineage>
        <taxon>Viruses</taxon>
        <taxon>Duplodnaviria</taxon>
        <taxon>Heunggongvirae</taxon>
        <taxon>Uroviricota</taxon>
        <taxon>Caudoviricetes</taxon>
        <taxon>Peduoviridae</taxon>
        <taxon>Maltschvirus</taxon>
        <taxon>Maltschvirus maltsch</taxon>
    </lineage>
</organism>
<evidence type="ECO:0000313" key="1">
    <source>
        <dbReference type="EMBL" id="CAB4188004.1"/>
    </source>
</evidence>
<accession>A0A6J5R8G6</accession>
<gene>
    <name evidence="1" type="ORF">UFOVP1166_29</name>
</gene>
<name>A0A6J5R8G6_9CAUD</name>
<sequence length="421" mass="43118">MGKKTPTAPPPTDYTAAATAQGAANLKGGLQTASLSNPNVYTPSGSQTVTYDTTTNPDMPQATVRQTLTPEGQATFEQQQKVERSLADLAGTGVNTVQNVLSKPFEYSGPDIQTSLAAPGSLNYGPTAGQYGLAGGGPAAGQYGQAKGIDAGLYGSAKQNLDLSNVAAMPVNAGMTGQAAIMSRLQPQIAQQGAATAQQLANQGITPGSEAYNNAMRTQQNQFNDLYTQAALQGINLDMGANQQGYGQALSSAGLYNAGLGQNFGQGVTAQEMQNAAIGQNFGQAQSAQQAQNAAIAQNYGQGVTSAGLYNQAQNQQYNQGLQAAQFGNNAAQQALAQQLQLRNQPLNEVNALMSGSQIQMPSFQGYQGANIAAAPVFSGAQAGAAQAQDTYGQQMAAYNAKMGALGTIGGAGLGMFSFGK</sequence>
<evidence type="ECO:0008006" key="2">
    <source>
        <dbReference type="Google" id="ProtNLM"/>
    </source>
</evidence>
<proteinExistence type="predicted"/>
<protein>
    <recommendedName>
        <fullName evidence="2">Intramolecular chaperone auto-processing domain containing protein</fullName>
    </recommendedName>
</protein>
<reference evidence="1" key="1">
    <citation type="submission" date="2020-05" db="EMBL/GenBank/DDBJ databases">
        <authorList>
            <person name="Chiriac C."/>
            <person name="Salcher M."/>
            <person name="Ghai R."/>
            <person name="Kavagutti S V."/>
        </authorList>
    </citation>
    <scope>NUCLEOTIDE SEQUENCE</scope>
</reference>
<dbReference type="EMBL" id="LR797117">
    <property type="protein sequence ID" value="CAB4188004.1"/>
    <property type="molecule type" value="Genomic_DNA"/>
</dbReference>